<dbReference type="AlphaFoldDB" id="A0A7R9PBM1"/>
<evidence type="ECO:0000256" key="1">
    <source>
        <dbReference type="SAM" id="MobiDB-lite"/>
    </source>
</evidence>
<reference evidence="2" key="1">
    <citation type="submission" date="2020-11" db="EMBL/GenBank/DDBJ databases">
        <authorList>
            <person name="Tran Van P."/>
        </authorList>
    </citation>
    <scope>NUCLEOTIDE SEQUENCE</scope>
</reference>
<organism evidence="2">
    <name type="scientific">Timema californicum</name>
    <name type="common">California timema</name>
    <name type="synonym">Walking stick</name>
    <dbReference type="NCBI Taxonomy" id="61474"/>
    <lineage>
        <taxon>Eukaryota</taxon>
        <taxon>Metazoa</taxon>
        <taxon>Ecdysozoa</taxon>
        <taxon>Arthropoda</taxon>
        <taxon>Hexapoda</taxon>
        <taxon>Insecta</taxon>
        <taxon>Pterygota</taxon>
        <taxon>Neoptera</taxon>
        <taxon>Polyneoptera</taxon>
        <taxon>Phasmatodea</taxon>
        <taxon>Timematodea</taxon>
        <taxon>Timematoidea</taxon>
        <taxon>Timematidae</taxon>
        <taxon>Timema</taxon>
    </lineage>
</organism>
<gene>
    <name evidence="2" type="ORF">TCMB3V08_LOCUS9421</name>
</gene>
<dbReference type="EMBL" id="OE184777">
    <property type="protein sequence ID" value="CAD7576861.1"/>
    <property type="molecule type" value="Genomic_DNA"/>
</dbReference>
<name>A0A7R9PBM1_TIMCA</name>
<feature type="compositionally biased region" description="Low complexity" evidence="1">
    <location>
        <begin position="42"/>
        <end position="51"/>
    </location>
</feature>
<sequence length="63" mass="6606">MRGEGCLKGVEEFVPGYVSGQRGPHNASGSEDASGGAGWNGGDSSSYYRSRCGGRRSQRAHKT</sequence>
<feature type="region of interest" description="Disordered" evidence="1">
    <location>
        <begin position="16"/>
        <end position="63"/>
    </location>
</feature>
<evidence type="ECO:0000313" key="2">
    <source>
        <dbReference type="EMBL" id="CAD7576861.1"/>
    </source>
</evidence>
<feature type="compositionally biased region" description="Basic residues" evidence="1">
    <location>
        <begin position="52"/>
        <end position="63"/>
    </location>
</feature>
<protein>
    <submittedName>
        <fullName evidence="2">(California timema) hypothetical protein</fullName>
    </submittedName>
</protein>
<accession>A0A7R9PBM1</accession>
<proteinExistence type="predicted"/>